<evidence type="ECO:0000256" key="1">
    <source>
        <dbReference type="ARBA" id="ARBA00004651"/>
    </source>
</evidence>
<gene>
    <name evidence="10" type="primary">mscL</name>
    <name evidence="11" type="ORF">SAMN06265376_110115</name>
</gene>
<evidence type="ECO:0000313" key="11">
    <source>
        <dbReference type="EMBL" id="SNS30395.1"/>
    </source>
</evidence>
<protein>
    <recommendedName>
        <fullName evidence="10">Large-conductance mechanosensitive channel</fullName>
    </recommendedName>
</protein>
<organism evidence="11 12">
    <name type="scientific">Dokdonia pacifica</name>
    <dbReference type="NCBI Taxonomy" id="1627892"/>
    <lineage>
        <taxon>Bacteria</taxon>
        <taxon>Pseudomonadati</taxon>
        <taxon>Bacteroidota</taxon>
        <taxon>Flavobacteriia</taxon>
        <taxon>Flavobacteriales</taxon>
        <taxon>Flavobacteriaceae</taxon>
        <taxon>Dokdonia</taxon>
    </lineage>
</organism>
<evidence type="ECO:0000256" key="5">
    <source>
        <dbReference type="ARBA" id="ARBA00022692"/>
    </source>
</evidence>
<dbReference type="InterPro" id="IPR036019">
    <property type="entry name" value="MscL_channel"/>
</dbReference>
<dbReference type="InterPro" id="IPR019823">
    <property type="entry name" value="Mechanosensitive_channel_CS"/>
</dbReference>
<name>A0A239DDC7_9FLAO</name>
<dbReference type="PANTHER" id="PTHR30266">
    <property type="entry name" value="MECHANOSENSITIVE CHANNEL MSCL"/>
    <property type="match status" value="1"/>
</dbReference>
<dbReference type="SUPFAM" id="SSF81330">
    <property type="entry name" value="Gated mechanosensitive channel"/>
    <property type="match status" value="1"/>
</dbReference>
<dbReference type="PROSITE" id="PS01327">
    <property type="entry name" value="MSCL"/>
    <property type="match status" value="1"/>
</dbReference>
<sequence>MIKLFQEFKEFAVKGNMIDIAIGVIIGAAFNKVIDVLVKEVFLPPLTYMTDGVTIENKKWVLKEAVVDNGAIISEEIAIKYGKLLEVSIDFLIIGFTVFVIVKFMNRLKNKAQDPKNEKVRTPKEIELLDKISNQLEKQNELLLSKNKKETS</sequence>
<dbReference type="GO" id="GO:0008381">
    <property type="term" value="F:mechanosensitive monoatomic ion channel activity"/>
    <property type="evidence" value="ECO:0007669"/>
    <property type="project" value="UniProtKB-UniRule"/>
</dbReference>
<dbReference type="Proteomes" id="UP000198379">
    <property type="component" value="Unassembled WGS sequence"/>
</dbReference>
<feature type="transmembrane region" description="Helical" evidence="10">
    <location>
        <begin position="87"/>
        <end position="106"/>
    </location>
</feature>
<keyword evidence="9 10" id="KW-0407">Ion channel</keyword>
<dbReference type="NCBIfam" id="TIGR00220">
    <property type="entry name" value="mscL"/>
    <property type="match status" value="1"/>
</dbReference>
<dbReference type="PRINTS" id="PR01264">
    <property type="entry name" value="MECHCHANNEL"/>
</dbReference>
<proteinExistence type="inferred from homology"/>
<dbReference type="Gene3D" id="1.10.1200.120">
    <property type="entry name" value="Large-conductance mechanosensitive channel, MscL, domain 1"/>
    <property type="match status" value="1"/>
</dbReference>
<evidence type="ECO:0000256" key="4">
    <source>
        <dbReference type="ARBA" id="ARBA00022475"/>
    </source>
</evidence>
<evidence type="ECO:0000256" key="6">
    <source>
        <dbReference type="ARBA" id="ARBA00022989"/>
    </source>
</evidence>
<dbReference type="GO" id="GO:0005886">
    <property type="term" value="C:plasma membrane"/>
    <property type="evidence" value="ECO:0007669"/>
    <property type="project" value="UniProtKB-SubCell"/>
</dbReference>
<keyword evidence="7 10" id="KW-0406">Ion transport</keyword>
<dbReference type="EMBL" id="FZNY01000010">
    <property type="protein sequence ID" value="SNS30395.1"/>
    <property type="molecule type" value="Genomic_DNA"/>
</dbReference>
<evidence type="ECO:0000256" key="8">
    <source>
        <dbReference type="ARBA" id="ARBA00023136"/>
    </source>
</evidence>
<comment type="subunit">
    <text evidence="10">Homopentamer.</text>
</comment>
<dbReference type="AlphaFoldDB" id="A0A239DDC7"/>
<comment type="function">
    <text evidence="10">Channel that opens in response to stretch forces in the membrane lipid bilayer. May participate in the regulation of osmotic pressure changes within the cell.</text>
</comment>
<keyword evidence="12" id="KW-1185">Reference proteome</keyword>
<accession>A0A239DDC7</accession>
<dbReference type="Pfam" id="PF01741">
    <property type="entry name" value="MscL"/>
    <property type="match status" value="1"/>
</dbReference>
<keyword evidence="8 10" id="KW-0472">Membrane</keyword>
<comment type="subcellular location">
    <subcellularLocation>
        <location evidence="1 10">Cell membrane</location>
        <topology evidence="1 10">Multi-pass membrane protein</topology>
    </subcellularLocation>
</comment>
<dbReference type="HAMAP" id="MF_00115">
    <property type="entry name" value="MscL"/>
    <property type="match status" value="1"/>
</dbReference>
<evidence type="ECO:0000256" key="10">
    <source>
        <dbReference type="HAMAP-Rule" id="MF_00115"/>
    </source>
</evidence>
<keyword evidence="5 10" id="KW-0812">Transmembrane</keyword>
<dbReference type="PANTHER" id="PTHR30266:SF2">
    <property type="entry name" value="LARGE-CONDUCTANCE MECHANOSENSITIVE CHANNEL"/>
    <property type="match status" value="1"/>
</dbReference>
<evidence type="ECO:0000256" key="9">
    <source>
        <dbReference type="ARBA" id="ARBA00023303"/>
    </source>
</evidence>
<evidence type="ECO:0000256" key="7">
    <source>
        <dbReference type="ARBA" id="ARBA00023065"/>
    </source>
</evidence>
<keyword evidence="6 10" id="KW-1133">Transmembrane helix</keyword>
<dbReference type="InterPro" id="IPR001185">
    <property type="entry name" value="MS_channel"/>
</dbReference>
<feature type="transmembrane region" description="Helical" evidence="10">
    <location>
        <begin position="20"/>
        <end position="38"/>
    </location>
</feature>
<evidence type="ECO:0000313" key="12">
    <source>
        <dbReference type="Proteomes" id="UP000198379"/>
    </source>
</evidence>
<dbReference type="InterPro" id="IPR037673">
    <property type="entry name" value="MSC/AndL"/>
</dbReference>
<evidence type="ECO:0000256" key="3">
    <source>
        <dbReference type="ARBA" id="ARBA00022448"/>
    </source>
</evidence>
<comment type="similarity">
    <text evidence="2 10">Belongs to the MscL family.</text>
</comment>
<evidence type="ECO:0000256" key="2">
    <source>
        <dbReference type="ARBA" id="ARBA00007254"/>
    </source>
</evidence>
<keyword evidence="4 10" id="KW-1003">Cell membrane</keyword>
<keyword evidence="3 10" id="KW-0813">Transport</keyword>
<reference evidence="11 12" key="1">
    <citation type="submission" date="2017-06" db="EMBL/GenBank/DDBJ databases">
        <authorList>
            <person name="Kim H.J."/>
            <person name="Triplett B.A."/>
        </authorList>
    </citation>
    <scope>NUCLEOTIDE SEQUENCE [LARGE SCALE GENOMIC DNA]</scope>
    <source>
        <strain evidence="11 12">DSM 25597</strain>
    </source>
</reference>